<proteinExistence type="predicted"/>
<protein>
    <submittedName>
        <fullName evidence="3">Uncharacterized protein</fullName>
    </submittedName>
</protein>
<evidence type="ECO:0000256" key="2">
    <source>
        <dbReference type="SAM" id="MobiDB-lite"/>
    </source>
</evidence>
<keyword evidence="4" id="KW-1185">Reference proteome</keyword>
<feature type="region of interest" description="Disordered" evidence="2">
    <location>
        <begin position="306"/>
        <end position="329"/>
    </location>
</feature>
<dbReference type="GeneID" id="37118541"/>
<dbReference type="EMBL" id="MSFK01000020">
    <property type="protein sequence ID" value="PWY81721.1"/>
    <property type="molecule type" value="Genomic_DNA"/>
</dbReference>
<evidence type="ECO:0000313" key="3">
    <source>
        <dbReference type="EMBL" id="PWY81721.1"/>
    </source>
</evidence>
<name>A0A317W7R9_9EURO</name>
<gene>
    <name evidence="3" type="ORF">BO94DRAFT_601757</name>
</gene>
<evidence type="ECO:0000256" key="1">
    <source>
        <dbReference type="SAM" id="Coils"/>
    </source>
</evidence>
<dbReference type="STRING" id="1450535.A0A317W7R9"/>
<evidence type="ECO:0000313" key="4">
    <source>
        <dbReference type="Proteomes" id="UP000246702"/>
    </source>
</evidence>
<dbReference type="PANTHER" id="PTHR33488:SF2">
    <property type="entry name" value="EARLY ENDOSOME ANTIGEN 1-LIKE"/>
    <property type="match status" value="1"/>
</dbReference>
<dbReference type="RefSeq" id="XP_025465789.1">
    <property type="nucleotide sequence ID" value="XM_025616398.1"/>
</dbReference>
<dbReference type="PANTHER" id="PTHR33488">
    <property type="entry name" value="ZGC:162509"/>
    <property type="match status" value="1"/>
</dbReference>
<accession>A0A317W7R9</accession>
<comment type="caution">
    <text evidence="3">The sequence shown here is derived from an EMBL/GenBank/DDBJ whole genome shotgun (WGS) entry which is preliminary data.</text>
</comment>
<reference evidence="3 4" key="1">
    <citation type="submission" date="2016-12" db="EMBL/GenBank/DDBJ databases">
        <title>The genomes of Aspergillus section Nigri reveals drivers in fungal speciation.</title>
        <authorList>
            <consortium name="DOE Joint Genome Institute"/>
            <person name="Vesth T.C."/>
            <person name="Nybo J."/>
            <person name="Theobald S."/>
            <person name="Brandl J."/>
            <person name="Frisvad J.C."/>
            <person name="Nielsen K.F."/>
            <person name="Lyhne E.K."/>
            <person name="Kogle M.E."/>
            <person name="Kuo A."/>
            <person name="Riley R."/>
            <person name="Clum A."/>
            <person name="Nolan M."/>
            <person name="Lipzen A."/>
            <person name="Salamov A."/>
            <person name="Henrissat B."/>
            <person name="Wiebenga A."/>
            <person name="De Vries R.P."/>
            <person name="Grigoriev I.V."/>
            <person name="Mortensen U.H."/>
            <person name="Andersen M.R."/>
            <person name="Baker S.E."/>
        </authorList>
    </citation>
    <scope>NUCLEOTIDE SEQUENCE [LARGE SCALE GENOMIC DNA]</scope>
    <source>
        <strain evidence="3 4">CBS 115572</strain>
    </source>
</reference>
<feature type="compositionally biased region" description="Low complexity" evidence="2">
    <location>
        <begin position="306"/>
        <end position="322"/>
    </location>
</feature>
<keyword evidence="1" id="KW-0175">Coiled coil</keyword>
<organism evidence="3 4">
    <name type="scientific">Aspergillus sclerotioniger CBS 115572</name>
    <dbReference type="NCBI Taxonomy" id="1450535"/>
    <lineage>
        <taxon>Eukaryota</taxon>
        <taxon>Fungi</taxon>
        <taxon>Dikarya</taxon>
        <taxon>Ascomycota</taxon>
        <taxon>Pezizomycotina</taxon>
        <taxon>Eurotiomycetes</taxon>
        <taxon>Eurotiomycetidae</taxon>
        <taxon>Eurotiales</taxon>
        <taxon>Aspergillaceae</taxon>
        <taxon>Aspergillus</taxon>
        <taxon>Aspergillus subgen. Circumdati</taxon>
    </lineage>
</organism>
<dbReference type="AlphaFoldDB" id="A0A317W7R9"/>
<dbReference type="OrthoDB" id="5406275at2759"/>
<sequence length="760" mass="82514">MAAQVLGDIDRVRKDELQEYGGKESIQFVEGVKASALFQCNWGELLAAAPTALSLMGSCWIAASNPIADRISLADAVPTGGFKHLTNRMNPTLRACLVDVCNNGGREAFYIAGNNMDAIQIRSRQICDERIRDIFTLLGPCDRDAAALQDFNDALKDFSNDAKTCGRLASEIRDAFQKWARMVGELHACTEQQVGTTSQERHKVSTDQIIAEAEKIHSAEAAEMAQKQVDYIKAQVTKAEQRLDKAIDKVPGPWETMAQTAVNGCMKVLGQAVAVAVPALIASVNPGGAIASGAVAAASTQAASAQVQQQQQQQQQHQPQASLKPVQNPDPAYMAAVGLQDPITHFYQYLGGESGSVDWPKFKDGANGEEQNGAGIAYVLGNFKGQRANIDKTGTSPNQQLITALDTVINVAQEISTHLSKENQLSTTPLADEIPIQWRKKVQKSQQVVLEMAAYASALGSGRQGPNVFTQVDTSASADDYSVQAAQVQGAMQGVEMASSALELAQKNYQATLDRQAKTATAMTKIELRLRRLQEDGKTLDQIKGVLRDCISVLADLSVQISRLERFFLMLSNLIDQLIMPCADRFSQAMTKAGMRLNGKIALGNVTKQSIYLYTLQIKGYFSLLMDISGMYTRVHRDYIQEGVELCLKLSSGAADQHATSQMESELSRYTARSTKGIAQVVSDEQEKIISGLSARAQMAQQTARLIEQRVQESSVAISHTAKLAIEEGTKELKVESQAIIKEEVSVTVAASQEIDANDF</sequence>
<feature type="coiled-coil region" evidence="1">
    <location>
        <begin position="222"/>
        <end position="249"/>
    </location>
</feature>
<dbReference type="Proteomes" id="UP000246702">
    <property type="component" value="Unassembled WGS sequence"/>
</dbReference>